<evidence type="ECO:0000313" key="2">
    <source>
        <dbReference type="Proteomes" id="UP000276194"/>
    </source>
</evidence>
<accession>A0A3M5J7H0</accession>
<dbReference type="RefSeq" id="WP_147479693.1">
    <property type="nucleotide sequence ID" value="NZ_RBTD01000253.1"/>
</dbReference>
<dbReference type="InterPro" id="IPR047729">
    <property type="entry name" value="Sce7726-like"/>
</dbReference>
<gene>
    <name evidence="1" type="ORF">ALP52_01231</name>
</gene>
<evidence type="ECO:0000313" key="1">
    <source>
        <dbReference type="EMBL" id="RMT19278.1"/>
    </source>
</evidence>
<dbReference type="NCBIfam" id="NF033832">
    <property type="entry name" value="sce7726_fam"/>
    <property type="match status" value="1"/>
</dbReference>
<dbReference type="Proteomes" id="UP000276194">
    <property type="component" value="Unassembled WGS sequence"/>
</dbReference>
<reference evidence="1 2" key="1">
    <citation type="submission" date="2018-08" db="EMBL/GenBank/DDBJ databases">
        <title>Recombination of ecologically and evolutionarily significant loci maintains genetic cohesion in the Pseudomonas syringae species complex.</title>
        <authorList>
            <person name="Dillon M."/>
            <person name="Thakur S."/>
            <person name="Almeida R.N.D."/>
            <person name="Weir B.S."/>
            <person name="Guttman D.S."/>
        </authorList>
    </citation>
    <scope>NUCLEOTIDE SEQUENCE [LARGE SCALE GENOMIC DNA]</scope>
    <source>
        <strain evidence="1 2">ICMP 6941</strain>
    </source>
</reference>
<protein>
    <submittedName>
        <fullName evidence="1">Putative phage-related protein, protein CII</fullName>
    </submittedName>
</protein>
<name>A0A3M5J7H0_PSEA0</name>
<dbReference type="EMBL" id="RBTD01000253">
    <property type="protein sequence ID" value="RMT19278.1"/>
    <property type="molecule type" value="Genomic_DNA"/>
</dbReference>
<sequence>MLREHDIKMALIVRLHQKGMLDNAVLINEMVVAKWSRRADLALVNETLQAFEIKSDYDSLKRLDGQLATFNSRFEKVTVVCASKFTIEVLNKVPREVEVLEVSKNDDSVSFKIVQRGKTRNLKDKKILLSFLLKKEIRTLLKGRAVSDVVDLNRELMEVECLKLPVSVIRNFVLCTLKSRYRETSNRLIEKLDGPSVLLNADLHLLSKKKLARSSEFKELKFRDFDSCLDSSGIIKLDFSQLKMKYGEVLVTAPSFAIKRLVKNKVSEVI</sequence>
<dbReference type="AlphaFoldDB" id="A0A3M5J7H0"/>
<proteinExistence type="predicted"/>
<organism evidence="1 2">
    <name type="scientific">Pseudomonas amygdali pv. mori</name>
    <dbReference type="NCBI Taxonomy" id="34065"/>
    <lineage>
        <taxon>Bacteria</taxon>
        <taxon>Pseudomonadati</taxon>
        <taxon>Pseudomonadota</taxon>
        <taxon>Gammaproteobacteria</taxon>
        <taxon>Pseudomonadales</taxon>
        <taxon>Pseudomonadaceae</taxon>
        <taxon>Pseudomonas</taxon>
        <taxon>Pseudomonas amygdali</taxon>
    </lineage>
</organism>
<comment type="caution">
    <text evidence="1">The sequence shown here is derived from an EMBL/GenBank/DDBJ whole genome shotgun (WGS) entry which is preliminary data.</text>
</comment>